<evidence type="ECO:0000256" key="1">
    <source>
        <dbReference type="ARBA" id="ARBA00004141"/>
    </source>
</evidence>
<reference evidence="8" key="1">
    <citation type="journal article" date="2019" name="Int. J. Syst. Evol. Microbiol.">
        <title>The Global Catalogue of Microorganisms (GCM) 10K type strain sequencing project: providing services to taxonomists for standard genome sequencing and annotation.</title>
        <authorList>
            <consortium name="The Broad Institute Genomics Platform"/>
            <consortium name="The Broad Institute Genome Sequencing Center for Infectious Disease"/>
            <person name="Wu L."/>
            <person name="Ma J."/>
        </authorList>
    </citation>
    <scope>NUCLEOTIDE SEQUENCE [LARGE SCALE GENOMIC DNA]</scope>
    <source>
        <strain evidence="8">CCUG 54822</strain>
    </source>
</reference>
<evidence type="ECO:0000259" key="6">
    <source>
        <dbReference type="Pfam" id="PF05154"/>
    </source>
</evidence>
<evidence type="ECO:0000256" key="2">
    <source>
        <dbReference type="ARBA" id="ARBA00022692"/>
    </source>
</evidence>
<evidence type="ECO:0000256" key="3">
    <source>
        <dbReference type="ARBA" id="ARBA00022989"/>
    </source>
</evidence>
<feature type="transmembrane region" description="Helical" evidence="5">
    <location>
        <begin position="15"/>
        <end position="33"/>
    </location>
</feature>
<keyword evidence="8" id="KW-1185">Reference proteome</keyword>
<dbReference type="Proteomes" id="UP001597178">
    <property type="component" value="Unassembled WGS sequence"/>
</dbReference>
<accession>A0ABW3ZWH1</accession>
<gene>
    <name evidence="7" type="ORF">ACFQ4A_13810</name>
</gene>
<sequence>MEVEARKAYAAKNIALCYILWFFLGQLGIHRFYTGRVGSGITQLLLGLIGWATSWLLVGYLLLIPLWIWLFIDIFLIPGMCRHPR</sequence>
<evidence type="ECO:0000256" key="4">
    <source>
        <dbReference type="ARBA" id="ARBA00023136"/>
    </source>
</evidence>
<dbReference type="InterPro" id="IPR007829">
    <property type="entry name" value="TM2"/>
</dbReference>
<comment type="caution">
    <text evidence="7">The sequence shown here is derived from an EMBL/GenBank/DDBJ whole genome shotgun (WGS) entry which is preliminary data.</text>
</comment>
<feature type="transmembrane region" description="Helical" evidence="5">
    <location>
        <begin position="53"/>
        <end position="77"/>
    </location>
</feature>
<evidence type="ECO:0000313" key="8">
    <source>
        <dbReference type="Proteomes" id="UP001597178"/>
    </source>
</evidence>
<dbReference type="Pfam" id="PF05154">
    <property type="entry name" value="TM2"/>
    <property type="match status" value="1"/>
</dbReference>
<comment type="subcellular location">
    <subcellularLocation>
        <location evidence="1">Membrane</location>
        <topology evidence="1">Multi-pass membrane protein</topology>
    </subcellularLocation>
</comment>
<feature type="domain" description="TM2" evidence="6">
    <location>
        <begin position="12"/>
        <end position="60"/>
    </location>
</feature>
<dbReference type="RefSeq" id="WP_382401566.1">
    <property type="nucleotide sequence ID" value="NZ_JBHTNH010000028.1"/>
</dbReference>
<evidence type="ECO:0000256" key="5">
    <source>
        <dbReference type="SAM" id="Phobius"/>
    </source>
</evidence>
<dbReference type="EMBL" id="JBHTNH010000028">
    <property type="protein sequence ID" value="MFD1362731.1"/>
    <property type="molecule type" value="Genomic_DNA"/>
</dbReference>
<evidence type="ECO:0000313" key="7">
    <source>
        <dbReference type="EMBL" id="MFD1362731.1"/>
    </source>
</evidence>
<keyword evidence="3 5" id="KW-1133">Transmembrane helix</keyword>
<name>A0ABW3ZWH1_9BACI</name>
<protein>
    <submittedName>
        <fullName evidence="7">TM2 domain-containing protein</fullName>
    </submittedName>
</protein>
<organism evidence="7 8">
    <name type="scientific">Lentibacillus salinarum</name>
    <dbReference type="NCBI Taxonomy" id="446820"/>
    <lineage>
        <taxon>Bacteria</taxon>
        <taxon>Bacillati</taxon>
        <taxon>Bacillota</taxon>
        <taxon>Bacilli</taxon>
        <taxon>Bacillales</taxon>
        <taxon>Bacillaceae</taxon>
        <taxon>Lentibacillus</taxon>
    </lineage>
</organism>
<proteinExistence type="predicted"/>
<keyword evidence="2 5" id="KW-0812">Transmembrane</keyword>
<keyword evidence="4 5" id="KW-0472">Membrane</keyword>